<reference evidence="1" key="1">
    <citation type="submission" date="2020-01" db="EMBL/GenBank/DDBJ databases">
        <title>Identification and distribution of gene clusters putatively required for synthesis of sphingolipid metabolism inhibitors in phylogenetically diverse species of the filamentous fungus Fusarium.</title>
        <authorList>
            <person name="Kim H.-S."/>
            <person name="Busman M."/>
            <person name="Brown D.W."/>
            <person name="Divon H."/>
            <person name="Uhlig S."/>
            <person name="Proctor R.H."/>
        </authorList>
    </citation>
    <scope>NUCLEOTIDE SEQUENCE</scope>
    <source>
        <strain evidence="1">NRRL 53441</strain>
    </source>
</reference>
<organism evidence="1 2">
    <name type="scientific">Fusarium austroafricanum</name>
    <dbReference type="NCBI Taxonomy" id="2364996"/>
    <lineage>
        <taxon>Eukaryota</taxon>
        <taxon>Fungi</taxon>
        <taxon>Dikarya</taxon>
        <taxon>Ascomycota</taxon>
        <taxon>Pezizomycotina</taxon>
        <taxon>Sordariomycetes</taxon>
        <taxon>Hypocreomycetidae</taxon>
        <taxon>Hypocreales</taxon>
        <taxon>Nectriaceae</taxon>
        <taxon>Fusarium</taxon>
        <taxon>Fusarium concolor species complex</taxon>
    </lineage>
</organism>
<protein>
    <submittedName>
        <fullName evidence="1">Uncharacterized protein</fullName>
    </submittedName>
</protein>
<dbReference type="PANTHER" id="PTHR35186">
    <property type="entry name" value="ANK_REP_REGION DOMAIN-CONTAINING PROTEIN"/>
    <property type="match status" value="1"/>
</dbReference>
<keyword evidence="2" id="KW-1185">Reference proteome</keyword>
<dbReference type="AlphaFoldDB" id="A0A8H4KF88"/>
<name>A0A8H4KF88_9HYPO</name>
<sequence>MTLRNILKDIASSFEIEEMIADPHHELWKSPDLDQDLQRMLKFAYHPYVSTIKDMHSCMERLASHLNIERASGTANELEAIMKANKAVSSSDGLLKFEFKNAIKLTMKRKEV</sequence>
<evidence type="ECO:0000313" key="1">
    <source>
        <dbReference type="EMBL" id="KAF4448553.1"/>
    </source>
</evidence>
<dbReference type="EMBL" id="JAADJG010000329">
    <property type="protein sequence ID" value="KAF4448553.1"/>
    <property type="molecule type" value="Genomic_DNA"/>
</dbReference>
<dbReference type="Proteomes" id="UP000605986">
    <property type="component" value="Unassembled WGS sequence"/>
</dbReference>
<gene>
    <name evidence="1" type="ORF">F53441_8030</name>
</gene>
<accession>A0A8H4KF88</accession>
<comment type="caution">
    <text evidence="1">The sequence shown here is derived from an EMBL/GenBank/DDBJ whole genome shotgun (WGS) entry which is preliminary data.</text>
</comment>
<dbReference type="OrthoDB" id="3565018at2759"/>
<proteinExistence type="predicted"/>
<dbReference type="PANTHER" id="PTHR35186:SF4">
    <property type="entry name" value="PRION-INHIBITION AND PROPAGATION HELO DOMAIN-CONTAINING PROTEIN"/>
    <property type="match status" value="1"/>
</dbReference>
<evidence type="ECO:0000313" key="2">
    <source>
        <dbReference type="Proteomes" id="UP000605986"/>
    </source>
</evidence>